<dbReference type="InterPro" id="IPR053937">
    <property type="entry name" value="GOST_TM"/>
</dbReference>
<dbReference type="RefSeq" id="XP_014147150.1">
    <property type="nucleotide sequence ID" value="XM_014291675.1"/>
</dbReference>
<protein>
    <recommendedName>
        <fullName evidence="7">GOST seven transmembrane domain-containing protein</fullName>
    </recommendedName>
</protein>
<dbReference type="EMBL" id="KQ245872">
    <property type="protein sequence ID" value="KNC73248.1"/>
    <property type="molecule type" value="Genomic_DNA"/>
</dbReference>
<evidence type="ECO:0000313" key="9">
    <source>
        <dbReference type="Proteomes" id="UP000054560"/>
    </source>
</evidence>
<dbReference type="PANTHER" id="PTHR21229:SF1">
    <property type="entry name" value="GH17801P"/>
    <property type="match status" value="1"/>
</dbReference>
<evidence type="ECO:0000256" key="5">
    <source>
        <dbReference type="ARBA" id="ARBA00023136"/>
    </source>
</evidence>
<dbReference type="Pfam" id="PF06814">
    <property type="entry name" value="GOST_TM"/>
    <property type="match status" value="1"/>
</dbReference>
<feature type="transmembrane region" description="Helical" evidence="6">
    <location>
        <begin position="141"/>
        <end position="157"/>
    </location>
</feature>
<comment type="subcellular location">
    <subcellularLocation>
        <location evidence="1">Membrane</location>
        <topology evidence="1">Multi-pass membrane protein</topology>
    </subcellularLocation>
</comment>
<evidence type="ECO:0000256" key="6">
    <source>
        <dbReference type="SAM" id="Phobius"/>
    </source>
</evidence>
<dbReference type="eggNOG" id="KOG2568">
    <property type="taxonomic scope" value="Eukaryota"/>
</dbReference>
<keyword evidence="4 6" id="KW-1133">Transmembrane helix</keyword>
<evidence type="ECO:0000259" key="7">
    <source>
        <dbReference type="Pfam" id="PF06814"/>
    </source>
</evidence>
<organism evidence="8 9">
    <name type="scientific">Sphaeroforma arctica JP610</name>
    <dbReference type="NCBI Taxonomy" id="667725"/>
    <lineage>
        <taxon>Eukaryota</taxon>
        <taxon>Ichthyosporea</taxon>
        <taxon>Ichthyophonida</taxon>
        <taxon>Sphaeroforma</taxon>
    </lineage>
</organism>
<dbReference type="InterPro" id="IPR009637">
    <property type="entry name" value="GPR107/GPR108-like"/>
</dbReference>
<feature type="transmembrane region" description="Helical" evidence="6">
    <location>
        <begin position="58"/>
        <end position="79"/>
    </location>
</feature>
<gene>
    <name evidence="8" type="ORF">SARC_14190</name>
</gene>
<accession>A0A0L0FAX4</accession>
<feature type="transmembrane region" description="Helical" evidence="6">
    <location>
        <begin position="100"/>
        <end position="121"/>
    </location>
</feature>
<keyword evidence="2 6" id="KW-0812">Transmembrane</keyword>
<keyword evidence="5 6" id="KW-0472">Membrane</keyword>
<keyword evidence="9" id="KW-1185">Reference proteome</keyword>
<dbReference type="GO" id="GO:0016020">
    <property type="term" value="C:membrane"/>
    <property type="evidence" value="ECO:0007669"/>
    <property type="project" value="UniProtKB-SubCell"/>
</dbReference>
<dbReference type="GO" id="GO:0005794">
    <property type="term" value="C:Golgi apparatus"/>
    <property type="evidence" value="ECO:0007669"/>
    <property type="project" value="TreeGrafter"/>
</dbReference>
<reference evidence="8 9" key="1">
    <citation type="submission" date="2011-02" db="EMBL/GenBank/DDBJ databases">
        <title>The Genome Sequence of Sphaeroforma arctica JP610.</title>
        <authorList>
            <consortium name="The Broad Institute Genome Sequencing Platform"/>
            <person name="Russ C."/>
            <person name="Cuomo C."/>
            <person name="Young S.K."/>
            <person name="Zeng Q."/>
            <person name="Gargeya S."/>
            <person name="Alvarado L."/>
            <person name="Berlin A."/>
            <person name="Chapman S.B."/>
            <person name="Chen Z."/>
            <person name="Freedman E."/>
            <person name="Gellesch M."/>
            <person name="Goldberg J."/>
            <person name="Griggs A."/>
            <person name="Gujja S."/>
            <person name="Heilman E."/>
            <person name="Heiman D."/>
            <person name="Howarth C."/>
            <person name="Mehta T."/>
            <person name="Neiman D."/>
            <person name="Pearson M."/>
            <person name="Roberts A."/>
            <person name="Saif S."/>
            <person name="Shea T."/>
            <person name="Shenoy N."/>
            <person name="Sisk P."/>
            <person name="Stolte C."/>
            <person name="Sykes S."/>
            <person name="White J."/>
            <person name="Yandava C."/>
            <person name="Burger G."/>
            <person name="Gray M.W."/>
            <person name="Holland P.W.H."/>
            <person name="King N."/>
            <person name="Lang F.B.F."/>
            <person name="Roger A.J."/>
            <person name="Ruiz-Trillo I."/>
            <person name="Haas B."/>
            <person name="Nusbaum C."/>
            <person name="Birren B."/>
        </authorList>
    </citation>
    <scope>NUCLEOTIDE SEQUENCE [LARGE SCALE GENOMIC DNA]</scope>
    <source>
        <strain evidence="8 9">JP610</strain>
    </source>
</reference>
<dbReference type="OrthoDB" id="19932at2759"/>
<evidence type="ECO:0000256" key="1">
    <source>
        <dbReference type="ARBA" id="ARBA00004141"/>
    </source>
</evidence>
<evidence type="ECO:0000256" key="3">
    <source>
        <dbReference type="ARBA" id="ARBA00022729"/>
    </source>
</evidence>
<dbReference type="GO" id="GO:0042147">
    <property type="term" value="P:retrograde transport, endosome to Golgi"/>
    <property type="evidence" value="ECO:0007669"/>
    <property type="project" value="TreeGrafter"/>
</dbReference>
<feature type="domain" description="GOST seven transmembrane" evidence="7">
    <location>
        <begin position="1"/>
        <end position="163"/>
    </location>
</feature>
<dbReference type="Proteomes" id="UP000054560">
    <property type="component" value="Unassembled WGS sequence"/>
</dbReference>
<dbReference type="GeneID" id="25914694"/>
<evidence type="ECO:0000256" key="2">
    <source>
        <dbReference type="ARBA" id="ARBA00022692"/>
    </source>
</evidence>
<name>A0A0L0FAX4_9EUKA</name>
<dbReference type="AlphaFoldDB" id="A0A0L0FAX4"/>
<feature type="transmembrane region" description="Helical" evidence="6">
    <location>
        <begin position="17"/>
        <end position="38"/>
    </location>
</feature>
<evidence type="ECO:0000256" key="4">
    <source>
        <dbReference type="ARBA" id="ARBA00022989"/>
    </source>
</evidence>
<evidence type="ECO:0000313" key="8">
    <source>
        <dbReference type="EMBL" id="KNC73248.1"/>
    </source>
</evidence>
<dbReference type="PANTHER" id="PTHR21229">
    <property type="entry name" value="LUNG SEVEN TRANSMEMBRANE RECEPTOR"/>
    <property type="match status" value="1"/>
</dbReference>
<dbReference type="GO" id="GO:0005829">
    <property type="term" value="C:cytosol"/>
    <property type="evidence" value="ECO:0007669"/>
    <property type="project" value="GOC"/>
</dbReference>
<sequence>MGYGVVKPHLGDDMRKVVIFGGVYFLMAIVYWEAFYMQHAHALTLSVEENYRLQLVEYIFALPLSLLNSICVIWILYCIQTTKAQLLTRNQMTKYAMYNQFFYVLIIAATACMAAMVIQIIIARPSVRMDNWRNHWFDSMIWKLIFFCVLLCILFLWRPNANNKRFAYTKTASVDDQSYSLVSPTYNDEMSLRLLRRGGDSGSDAEDLFVNNAEDDLDWVEQNIPAGEEDRMLFDDDEDAEHRRLELNKME</sequence>
<proteinExistence type="predicted"/>
<dbReference type="STRING" id="667725.A0A0L0FAX4"/>
<keyword evidence="3" id="KW-0732">Signal</keyword>